<evidence type="ECO:0008006" key="3">
    <source>
        <dbReference type="Google" id="ProtNLM"/>
    </source>
</evidence>
<evidence type="ECO:0000313" key="1">
    <source>
        <dbReference type="EnsemblMetazoa" id="CJA42089.1"/>
    </source>
</evidence>
<protein>
    <recommendedName>
        <fullName evidence="3">Ribosomal RNA-processing protein 43</fullName>
    </recommendedName>
</protein>
<dbReference type="Gene3D" id="3.30.230.70">
    <property type="entry name" value="GHMP Kinase, N-terminal domain"/>
    <property type="match status" value="1"/>
</dbReference>
<dbReference type="EnsemblMetazoa" id="CJA42089.1">
    <property type="protein sequence ID" value="CJA42089.1"/>
    <property type="gene ID" value="WBGene00217937"/>
</dbReference>
<dbReference type="InterPro" id="IPR027408">
    <property type="entry name" value="PNPase/RNase_PH_dom_sf"/>
</dbReference>
<evidence type="ECO:0000313" key="2">
    <source>
        <dbReference type="Proteomes" id="UP000005237"/>
    </source>
</evidence>
<sequence length="146" mass="15840">MSSEMLRGIDPRGYYATFFNQGVYPDGRGVLDEPKLVFKQGECGGVGSSVVSTQGVTVSCSIDASVSLASDAELVDVKIEPSQQLSEKDADDYNALLLSLFTNQLLIKRENLKCRDADGEKLPLDWQLHVTVKVLSLEGNLLDSAV</sequence>
<reference evidence="2" key="1">
    <citation type="submission" date="2010-08" db="EMBL/GenBank/DDBJ databases">
        <authorList>
            <consortium name="Caenorhabditis japonica Sequencing Consortium"/>
            <person name="Wilson R.K."/>
        </authorList>
    </citation>
    <scope>NUCLEOTIDE SEQUENCE [LARGE SCALE GENOMIC DNA]</scope>
    <source>
        <strain evidence="2">DF5081</strain>
    </source>
</reference>
<keyword evidence="2" id="KW-1185">Reference proteome</keyword>
<dbReference type="Proteomes" id="UP000005237">
    <property type="component" value="Unassembled WGS sequence"/>
</dbReference>
<accession>A0A8R1J0F7</accession>
<organism evidence="1 2">
    <name type="scientific">Caenorhabditis japonica</name>
    <dbReference type="NCBI Taxonomy" id="281687"/>
    <lineage>
        <taxon>Eukaryota</taxon>
        <taxon>Metazoa</taxon>
        <taxon>Ecdysozoa</taxon>
        <taxon>Nematoda</taxon>
        <taxon>Chromadorea</taxon>
        <taxon>Rhabditida</taxon>
        <taxon>Rhabditina</taxon>
        <taxon>Rhabditomorpha</taxon>
        <taxon>Rhabditoidea</taxon>
        <taxon>Rhabditidae</taxon>
        <taxon>Peloderinae</taxon>
        <taxon>Caenorhabditis</taxon>
    </lineage>
</organism>
<reference evidence="1" key="2">
    <citation type="submission" date="2022-06" db="UniProtKB">
        <authorList>
            <consortium name="EnsemblMetazoa"/>
        </authorList>
    </citation>
    <scope>IDENTIFICATION</scope>
    <source>
        <strain evidence="1">DF5081</strain>
    </source>
</reference>
<proteinExistence type="predicted"/>
<name>A0A8R1J0F7_CAEJA</name>
<dbReference type="InterPro" id="IPR020568">
    <property type="entry name" value="Ribosomal_Su5_D2-typ_SF"/>
</dbReference>
<dbReference type="AlphaFoldDB" id="A0A8R1J0F7"/>
<dbReference type="SUPFAM" id="SSF54211">
    <property type="entry name" value="Ribosomal protein S5 domain 2-like"/>
    <property type="match status" value="1"/>
</dbReference>